<dbReference type="PROSITE" id="PS51038">
    <property type="entry name" value="BAH"/>
    <property type="match status" value="1"/>
</dbReference>
<dbReference type="AlphaFoldDB" id="A0A448X087"/>
<dbReference type="GO" id="GO:0042826">
    <property type="term" value="F:histone deacetylase binding"/>
    <property type="evidence" value="ECO:0007669"/>
    <property type="project" value="TreeGrafter"/>
</dbReference>
<dbReference type="Gene3D" id="4.10.1240.50">
    <property type="match status" value="1"/>
</dbReference>
<dbReference type="PROSITE" id="PS51156">
    <property type="entry name" value="ELM2"/>
    <property type="match status" value="1"/>
</dbReference>
<dbReference type="Gene3D" id="1.10.10.60">
    <property type="entry name" value="Homeodomain-like"/>
    <property type="match status" value="1"/>
</dbReference>
<evidence type="ECO:0000313" key="10">
    <source>
        <dbReference type="Proteomes" id="UP000784294"/>
    </source>
</evidence>
<dbReference type="FunFam" id="1.10.10.60:FF:000012">
    <property type="entry name" value="Metastasis-associated 1 family, member 3"/>
    <property type="match status" value="1"/>
</dbReference>
<reference evidence="9" key="1">
    <citation type="submission" date="2018-11" db="EMBL/GenBank/DDBJ databases">
        <authorList>
            <consortium name="Pathogen Informatics"/>
        </authorList>
    </citation>
    <scope>NUCLEOTIDE SEQUENCE</scope>
</reference>
<dbReference type="GO" id="GO:0016581">
    <property type="term" value="C:NuRD complex"/>
    <property type="evidence" value="ECO:0007669"/>
    <property type="project" value="TreeGrafter"/>
</dbReference>
<dbReference type="SMART" id="SM00439">
    <property type="entry name" value="BAH"/>
    <property type="match status" value="1"/>
</dbReference>
<accession>A0A448X087</accession>
<organism evidence="9 10">
    <name type="scientific">Protopolystoma xenopodis</name>
    <dbReference type="NCBI Taxonomy" id="117903"/>
    <lineage>
        <taxon>Eukaryota</taxon>
        <taxon>Metazoa</taxon>
        <taxon>Spiralia</taxon>
        <taxon>Lophotrochozoa</taxon>
        <taxon>Platyhelminthes</taxon>
        <taxon>Monogenea</taxon>
        <taxon>Polyopisthocotylea</taxon>
        <taxon>Polystomatidea</taxon>
        <taxon>Polystomatidae</taxon>
        <taxon>Protopolystoma</taxon>
    </lineage>
</organism>
<dbReference type="EMBL" id="CAAALY010069654">
    <property type="protein sequence ID" value="VEL24786.1"/>
    <property type="molecule type" value="Genomic_DNA"/>
</dbReference>
<feature type="domain" description="SANT" evidence="8">
    <location>
        <begin position="227"/>
        <end position="269"/>
    </location>
</feature>
<proteinExistence type="predicted"/>
<dbReference type="GO" id="GO:0003714">
    <property type="term" value="F:transcription corepressor activity"/>
    <property type="evidence" value="ECO:0007669"/>
    <property type="project" value="TreeGrafter"/>
</dbReference>
<dbReference type="OrthoDB" id="2193595at2759"/>
<dbReference type="GO" id="GO:0003713">
    <property type="term" value="F:transcription coactivator activity"/>
    <property type="evidence" value="ECO:0007669"/>
    <property type="project" value="TreeGrafter"/>
</dbReference>
<dbReference type="InterPro" id="IPR040138">
    <property type="entry name" value="MIER/MTA"/>
</dbReference>
<dbReference type="GO" id="GO:0000122">
    <property type="term" value="P:negative regulation of transcription by RNA polymerase II"/>
    <property type="evidence" value="ECO:0007669"/>
    <property type="project" value="TreeGrafter"/>
</dbReference>
<keyword evidence="2" id="KW-0863">Zinc-finger</keyword>
<dbReference type="GO" id="GO:0008270">
    <property type="term" value="F:zinc ion binding"/>
    <property type="evidence" value="ECO:0007669"/>
    <property type="project" value="UniProtKB-KW"/>
</dbReference>
<evidence type="ECO:0000256" key="3">
    <source>
        <dbReference type="ARBA" id="ARBA00022833"/>
    </source>
</evidence>
<evidence type="ECO:0000259" key="8">
    <source>
        <dbReference type="PROSITE" id="PS51293"/>
    </source>
</evidence>
<dbReference type="PANTHER" id="PTHR10865">
    <property type="entry name" value="METASTASIS-ASSOCIATED PROTEIN AND MESODERM INDUCTION EARLY RESPONSE PROTEIN"/>
    <property type="match status" value="1"/>
</dbReference>
<sequence length="269" mass="30613">MASNNMYRVGDFVYFEATASAPYQIRRIEELNKDGLSSSGEHFSNEKLHQVSYICLHLQIEHRELFISRHLETLPATHIRGKCTVTLHNETESCNSYLNKEDAFFFQLVYDPMQKTLQADKGSIRIGQDLTDDPPDPREHLMWRPNTNITTSEIESFLVCARSLATLGRAYNPPAALRQPGLVMSAAAASRDATHQQALNTLHRADYDILRALHLLAPDGQPFLKLDEMEEWSASEGNLFEEALDKYGKCFGDIHSDFLPWKMPKVRNS</sequence>
<evidence type="ECO:0000256" key="1">
    <source>
        <dbReference type="ARBA" id="ARBA00022723"/>
    </source>
</evidence>
<dbReference type="InterPro" id="IPR000949">
    <property type="entry name" value="ELM2_dom"/>
</dbReference>
<feature type="domain" description="ELM2" evidence="7">
    <location>
        <begin position="89"/>
        <end position="220"/>
    </location>
</feature>
<name>A0A448X087_9PLAT</name>
<dbReference type="GO" id="GO:0003677">
    <property type="term" value="F:DNA binding"/>
    <property type="evidence" value="ECO:0007669"/>
    <property type="project" value="UniProtKB-KW"/>
</dbReference>
<keyword evidence="4" id="KW-0238">DNA-binding</keyword>
<dbReference type="InterPro" id="IPR017884">
    <property type="entry name" value="SANT_dom"/>
</dbReference>
<feature type="domain" description="BAH" evidence="6">
    <location>
        <begin position="5"/>
        <end position="121"/>
    </location>
</feature>
<dbReference type="Gene3D" id="2.30.30.490">
    <property type="match status" value="1"/>
</dbReference>
<evidence type="ECO:0000313" key="9">
    <source>
        <dbReference type="EMBL" id="VEL24786.1"/>
    </source>
</evidence>
<keyword evidence="1" id="KW-0479">Metal-binding</keyword>
<comment type="caution">
    <text evidence="9">The sequence shown here is derived from an EMBL/GenBank/DDBJ whole genome shotgun (WGS) entry which is preliminary data.</text>
</comment>
<keyword evidence="5" id="KW-0539">Nucleus</keyword>
<evidence type="ECO:0000259" key="6">
    <source>
        <dbReference type="PROSITE" id="PS51038"/>
    </source>
</evidence>
<dbReference type="Pfam" id="PF01426">
    <property type="entry name" value="BAH"/>
    <property type="match status" value="1"/>
</dbReference>
<gene>
    <name evidence="9" type="ORF">PXEA_LOCUS18226</name>
</gene>
<dbReference type="InterPro" id="IPR001025">
    <property type="entry name" value="BAH_dom"/>
</dbReference>
<keyword evidence="10" id="KW-1185">Reference proteome</keyword>
<evidence type="ECO:0000256" key="5">
    <source>
        <dbReference type="ARBA" id="ARBA00023242"/>
    </source>
</evidence>
<evidence type="ECO:0000259" key="7">
    <source>
        <dbReference type="PROSITE" id="PS51156"/>
    </source>
</evidence>
<keyword evidence="3" id="KW-0862">Zinc</keyword>
<protein>
    <submittedName>
        <fullName evidence="9">Uncharacterized protein</fullName>
    </submittedName>
</protein>
<evidence type="ECO:0000256" key="2">
    <source>
        <dbReference type="ARBA" id="ARBA00022771"/>
    </source>
</evidence>
<dbReference type="Proteomes" id="UP000784294">
    <property type="component" value="Unassembled WGS sequence"/>
</dbReference>
<evidence type="ECO:0000256" key="4">
    <source>
        <dbReference type="ARBA" id="ARBA00023125"/>
    </source>
</evidence>
<dbReference type="PROSITE" id="PS51293">
    <property type="entry name" value="SANT"/>
    <property type="match status" value="1"/>
</dbReference>
<dbReference type="InterPro" id="IPR043151">
    <property type="entry name" value="BAH_sf"/>
</dbReference>
<dbReference type="GO" id="GO:0003682">
    <property type="term" value="F:chromatin binding"/>
    <property type="evidence" value="ECO:0007669"/>
    <property type="project" value="InterPro"/>
</dbReference>
<dbReference type="PANTHER" id="PTHR10865:SF29">
    <property type="entry name" value="METASTASIS ASSOCIATED 1-LIKE, ISOFORM D"/>
    <property type="match status" value="1"/>
</dbReference>